<comment type="similarity">
    <text evidence="1 4">Belongs to the glycosyl hydrolase 1 family.</text>
</comment>
<evidence type="ECO:0000256" key="1">
    <source>
        <dbReference type="ARBA" id="ARBA00010838"/>
    </source>
</evidence>
<dbReference type="InterPro" id="IPR017853">
    <property type="entry name" value="GH"/>
</dbReference>
<evidence type="ECO:0000256" key="2">
    <source>
        <dbReference type="ARBA" id="ARBA00022801"/>
    </source>
</evidence>
<keyword evidence="2 5" id="KW-0378">Hydrolase</keyword>
<gene>
    <name evidence="5" type="ORF">E1O70_00735</name>
</gene>
<evidence type="ECO:0000256" key="4">
    <source>
        <dbReference type="RuleBase" id="RU003690"/>
    </source>
</evidence>
<dbReference type="Proteomes" id="UP000298003">
    <property type="component" value="Unassembled WGS sequence"/>
</dbReference>
<evidence type="ECO:0000313" key="5">
    <source>
        <dbReference type="EMBL" id="TFF17350.1"/>
    </source>
</evidence>
<dbReference type="InterPro" id="IPR001360">
    <property type="entry name" value="Glyco_hydro_1"/>
</dbReference>
<dbReference type="GO" id="GO:0016052">
    <property type="term" value="P:carbohydrate catabolic process"/>
    <property type="evidence" value="ECO:0007669"/>
    <property type="project" value="TreeGrafter"/>
</dbReference>
<evidence type="ECO:0000256" key="3">
    <source>
        <dbReference type="ARBA" id="ARBA00023295"/>
    </source>
</evidence>
<evidence type="ECO:0000313" key="6">
    <source>
        <dbReference type="Proteomes" id="UP000298003"/>
    </source>
</evidence>
<sequence length="391" mass="43439">MPVSITFPESFVWGAATAAHQIEGNNVNSDWWAREVDPASTLAEPSGDAADSYHRYADDIRLLAESGLTSYRFSIEWARIEPAEGRFSRAEVDHYRRMIDCCLEHGVTPLVTLHHFTSPRWFAEDGGWTDPRSVERFARYVEHVLPLLDRASHVFTINEPNILAMMITAAKGTEQLQAGTMHAPDPVATEHLIAAHRRAVELVRTVGVPVGWPVAPQQFFADPGAEEVLREYAYPRETVFLEASRGDDFVAVQAYTRTRITVDGPLPAPEDSEKTLTGWEYYPAAIAEAARLGHEITGLPVLVSENGIATADDARRIDYTRDALRALHAEMEAGLPLLGYLHWSLLDNYEWGSFAPTFGLVAWDPETFERTPKPSLGWLGGVARGTVSLDD</sequence>
<dbReference type="PANTHER" id="PTHR10353:SF36">
    <property type="entry name" value="LP05116P"/>
    <property type="match status" value="1"/>
</dbReference>
<dbReference type="GO" id="GO:0005829">
    <property type="term" value="C:cytosol"/>
    <property type="evidence" value="ECO:0007669"/>
    <property type="project" value="TreeGrafter"/>
</dbReference>
<protein>
    <submittedName>
        <fullName evidence="5">Glycoside hydrolase family 1 protein</fullName>
    </submittedName>
</protein>
<proteinExistence type="inferred from homology"/>
<dbReference type="Pfam" id="PF00232">
    <property type="entry name" value="Glyco_hydro_1"/>
    <property type="match status" value="2"/>
</dbReference>
<dbReference type="GO" id="GO:0008422">
    <property type="term" value="F:beta-glucosidase activity"/>
    <property type="evidence" value="ECO:0007669"/>
    <property type="project" value="TreeGrafter"/>
</dbReference>
<dbReference type="EMBL" id="SOZH01000001">
    <property type="protein sequence ID" value="TFF17350.1"/>
    <property type="molecule type" value="Genomic_DNA"/>
</dbReference>
<organism evidence="5 6">
    <name type="scientific">Cellulosimicrobium funkei</name>
    <dbReference type="NCBI Taxonomy" id="264251"/>
    <lineage>
        <taxon>Bacteria</taxon>
        <taxon>Bacillati</taxon>
        <taxon>Actinomycetota</taxon>
        <taxon>Actinomycetes</taxon>
        <taxon>Micrococcales</taxon>
        <taxon>Promicromonosporaceae</taxon>
        <taxon>Cellulosimicrobium</taxon>
    </lineage>
</organism>
<dbReference type="PANTHER" id="PTHR10353">
    <property type="entry name" value="GLYCOSYL HYDROLASE"/>
    <property type="match status" value="1"/>
</dbReference>
<name>A0A4Y8R7I0_9MICO</name>
<comment type="caution">
    <text evidence="5">The sequence shown here is derived from an EMBL/GenBank/DDBJ whole genome shotgun (WGS) entry which is preliminary data.</text>
</comment>
<dbReference type="PRINTS" id="PR00131">
    <property type="entry name" value="GLHYDRLASE1"/>
</dbReference>
<dbReference type="Gene3D" id="3.20.20.80">
    <property type="entry name" value="Glycosidases"/>
    <property type="match status" value="2"/>
</dbReference>
<dbReference type="AlphaFoldDB" id="A0A4Y8R7I0"/>
<keyword evidence="6" id="KW-1185">Reference proteome</keyword>
<accession>A0A4Y8R7I0</accession>
<reference evidence="5 6" key="1">
    <citation type="submission" date="2019-03" db="EMBL/GenBank/DDBJ databases">
        <title>Cellulosimicrobium funkei JCM14302 Assembly.</title>
        <authorList>
            <person name="Dou T."/>
        </authorList>
    </citation>
    <scope>NUCLEOTIDE SEQUENCE [LARGE SCALE GENOMIC DNA]</scope>
    <source>
        <strain evidence="5 6">JCM 14302</strain>
    </source>
</reference>
<dbReference type="SUPFAM" id="SSF51445">
    <property type="entry name" value="(Trans)glycosidases"/>
    <property type="match status" value="1"/>
</dbReference>
<keyword evidence="3" id="KW-0326">Glycosidase</keyword>